<evidence type="ECO:0000313" key="5">
    <source>
        <dbReference type="Proteomes" id="UP000886800"/>
    </source>
</evidence>
<dbReference type="Gene3D" id="1.10.260.40">
    <property type="entry name" value="lambda repressor-like DNA-binding domains"/>
    <property type="match status" value="1"/>
</dbReference>
<keyword evidence="2" id="KW-0812">Transmembrane</keyword>
<dbReference type="Pfam" id="PF01381">
    <property type="entry name" value="HTH_3"/>
    <property type="match status" value="1"/>
</dbReference>
<accession>A0A9D1WSM6</accession>
<dbReference type="InterPro" id="IPR010982">
    <property type="entry name" value="Lambda_DNA-bd_dom_sf"/>
</dbReference>
<evidence type="ECO:0000256" key="1">
    <source>
        <dbReference type="ARBA" id="ARBA00023125"/>
    </source>
</evidence>
<evidence type="ECO:0000313" key="4">
    <source>
        <dbReference type="EMBL" id="HIX66452.1"/>
    </source>
</evidence>
<protein>
    <submittedName>
        <fullName evidence="4">Helix-turn-helix domain-containing protein</fullName>
    </submittedName>
</protein>
<comment type="caution">
    <text evidence="4">The sequence shown here is derived from an EMBL/GenBank/DDBJ whole genome shotgun (WGS) entry which is preliminary data.</text>
</comment>
<dbReference type="PROSITE" id="PS50943">
    <property type="entry name" value="HTH_CROC1"/>
    <property type="match status" value="1"/>
</dbReference>
<reference evidence="4" key="2">
    <citation type="submission" date="2021-04" db="EMBL/GenBank/DDBJ databases">
        <authorList>
            <person name="Gilroy R."/>
        </authorList>
    </citation>
    <scope>NUCLEOTIDE SEQUENCE</scope>
    <source>
        <strain evidence="4">CHK188-5543</strain>
    </source>
</reference>
<proteinExistence type="predicted"/>
<keyword evidence="2" id="KW-0472">Membrane</keyword>
<dbReference type="PANTHER" id="PTHR46558:SF4">
    <property type="entry name" value="DNA-BIDING PHAGE PROTEIN"/>
    <property type="match status" value="1"/>
</dbReference>
<organism evidence="4 5">
    <name type="scientific">Candidatus Anaerotruncus excrementipullorum</name>
    <dbReference type="NCBI Taxonomy" id="2838465"/>
    <lineage>
        <taxon>Bacteria</taxon>
        <taxon>Bacillati</taxon>
        <taxon>Bacillota</taxon>
        <taxon>Clostridia</taxon>
        <taxon>Eubacteriales</taxon>
        <taxon>Oscillospiraceae</taxon>
        <taxon>Anaerotruncus</taxon>
    </lineage>
</organism>
<feature type="transmembrane region" description="Helical" evidence="2">
    <location>
        <begin position="206"/>
        <end position="225"/>
    </location>
</feature>
<dbReference type="CDD" id="cd00093">
    <property type="entry name" value="HTH_XRE"/>
    <property type="match status" value="1"/>
</dbReference>
<dbReference type="Proteomes" id="UP000886800">
    <property type="component" value="Unassembled WGS sequence"/>
</dbReference>
<reference evidence="4" key="1">
    <citation type="journal article" date="2021" name="PeerJ">
        <title>Extensive microbial diversity within the chicken gut microbiome revealed by metagenomics and culture.</title>
        <authorList>
            <person name="Gilroy R."/>
            <person name="Ravi A."/>
            <person name="Getino M."/>
            <person name="Pursley I."/>
            <person name="Horton D.L."/>
            <person name="Alikhan N.F."/>
            <person name="Baker D."/>
            <person name="Gharbi K."/>
            <person name="Hall N."/>
            <person name="Watson M."/>
            <person name="Adriaenssens E.M."/>
            <person name="Foster-Nyarko E."/>
            <person name="Jarju S."/>
            <person name="Secka A."/>
            <person name="Antonio M."/>
            <person name="Oren A."/>
            <person name="Chaudhuri R.R."/>
            <person name="La Ragione R."/>
            <person name="Hildebrand F."/>
            <person name="Pallen M.J."/>
        </authorList>
    </citation>
    <scope>NUCLEOTIDE SEQUENCE</scope>
    <source>
        <strain evidence="4">CHK188-5543</strain>
    </source>
</reference>
<feature type="domain" description="HTH cro/C1-type" evidence="3">
    <location>
        <begin position="7"/>
        <end position="61"/>
    </location>
</feature>
<dbReference type="SMART" id="SM00530">
    <property type="entry name" value="HTH_XRE"/>
    <property type="match status" value="1"/>
</dbReference>
<name>A0A9D1WSM6_9FIRM</name>
<keyword evidence="1" id="KW-0238">DNA-binding</keyword>
<feature type="transmembrane region" description="Helical" evidence="2">
    <location>
        <begin position="237"/>
        <end position="259"/>
    </location>
</feature>
<sequence length="265" mass="29299">MTLGQRIREQRLRCGLSQEQVAEAVGVSRQAVAKWENGQSAPATGNLFRLAALFGTTVDLLLPVQEGKGMDSTRQVNILYRKPAGFQRQTCGRPSFWRNWRLALGVLAAYLVVYLAGRLSSIDWQAQSFTGWLWGMSPQQLPYLYGWLLHQKLFRVSLGVSLVPALLGRGRFAFASWAGFALGWGLGEVCGADPAGAPYGHGHYGWAIWGGIFLLSIFWGILLERLPRGRLWRMRGFWLRCGLYLAACLGVILAVRAGIPPSYGG</sequence>
<gene>
    <name evidence="4" type="ORF">H9736_09410</name>
</gene>
<keyword evidence="2" id="KW-1133">Transmembrane helix</keyword>
<dbReference type="AlphaFoldDB" id="A0A9D1WSM6"/>
<dbReference type="PANTHER" id="PTHR46558">
    <property type="entry name" value="TRACRIPTIONAL REGULATORY PROTEIN-RELATED-RELATED"/>
    <property type="match status" value="1"/>
</dbReference>
<dbReference type="SUPFAM" id="SSF47413">
    <property type="entry name" value="lambda repressor-like DNA-binding domains"/>
    <property type="match status" value="1"/>
</dbReference>
<dbReference type="EMBL" id="DXES01000195">
    <property type="protein sequence ID" value="HIX66452.1"/>
    <property type="molecule type" value="Genomic_DNA"/>
</dbReference>
<feature type="transmembrane region" description="Helical" evidence="2">
    <location>
        <begin position="102"/>
        <end position="120"/>
    </location>
</feature>
<dbReference type="InterPro" id="IPR001387">
    <property type="entry name" value="Cro/C1-type_HTH"/>
</dbReference>
<dbReference type="GO" id="GO:0003677">
    <property type="term" value="F:DNA binding"/>
    <property type="evidence" value="ECO:0007669"/>
    <property type="project" value="UniProtKB-KW"/>
</dbReference>
<evidence type="ECO:0000259" key="3">
    <source>
        <dbReference type="PROSITE" id="PS50943"/>
    </source>
</evidence>
<evidence type="ECO:0000256" key="2">
    <source>
        <dbReference type="SAM" id="Phobius"/>
    </source>
</evidence>